<dbReference type="EMBL" id="CASHTH010001321">
    <property type="protein sequence ID" value="CAI8013993.1"/>
    <property type="molecule type" value="Genomic_DNA"/>
</dbReference>
<comment type="caution">
    <text evidence="2">The sequence shown here is derived from an EMBL/GenBank/DDBJ whole genome shotgun (WGS) entry which is preliminary data.</text>
</comment>
<evidence type="ECO:0000313" key="3">
    <source>
        <dbReference type="Proteomes" id="UP001174909"/>
    </source>
</evidence>
<feature type="domain" description="WD repeat-containing protein 54 beta-propeller" evidence="1">
    <location>
        <begin position="38"/>
        <end position="123"/>
    </location>
</feature>
<name>A0AA35RLZ2_GEOBA</name>
<dbReference type="Gene3D" id="2.130.10.10">
    <property type="entry name" value="YVTN repeat-like/Quinoprotein amine dehydrogenase"/>
    <property type="match status" value="1"/>
</dbReference>
<organism evidence="2 3">
    <name type="scientific">Geodia barretti</name>
    <name type="common">Barrett's horny sponge</name>
    <dbReference type="NCBI Taxonomy" id="519541"/>
    <lineage>
        <taxon>Eukaryota</taxon>
        <taxon>Metazoa</taxon>
        <taxon>Porifera</taxon>
        <taxon>Demospongiae</taxon>
        <taxon>Heteroscleromorpha</taxon>
        <taxon>Tetractinellida</taxon>
        <taxon>Astrophorina</taxon>
        <taxon>Geodiidae</taxon>
        <taxon>Geodia</taxon>
    </lineage>
</organism>
<gene>
    <name evidence="2" type="ORF">GBAR_LOCUS8802</name>
</gene>
<dbReference type="InterPro" id="IPR049546">
    <property type="entry name" value="WDR54_beta_prop"/>
</dbReference>
<dbReference type="InterPro" id="IPR036322">
    <property type="entry name" value="WD40_repeat_dom_sf"/>
</dbReference>
<evidence type="ECO:0000313" key="2">
    <source>
        <dbReference type="EMBL" id="CAI8013993.1"/>
    </source>
</evidence>
<reference evidence="2" key="1">
    <citation type="submission" date="2023-03" db="EMBL/GenBank/DDBJ databases">
        <authorList>
            <person name="Steffen K."/>
            <person name="Cardenas P."/>
        </authorList>
    </citation>
    <scope>NUCLEOTIDE SEQUENCE</scope>
</reference>
<evidence type="ECO:0000259" key="1">
    <source>
        <dbReference type="Pfam" id="PF21031"/>
    </source>
</evidence>
<dbReference type="Proteomes" id="UP001174909">
    <property type="component" value="Unassembled WGS sequence"/>
</dbReference>
<dbReference type="SUPFAM" id="SSF50978">
    <property type="entry name" value="WD40 repeat-like"/>
    <property type="match status" value="1"/>
</dbReference>
<protein>
    <submittedName>
        <fullName evidence="2">WD repeat-containing protein 54</fullName>
    </submittedName>
</protein>
<keyword evidence="3" id="KW-1185">Reference proteome</keyword>
<dbReference type="AlphaFoldDB" id="A0AA35RLZ2"/>
<accession>A0AA35RLZ2</accession>
<proteinExistence type="predicted"/>
<dbReference type="InterPro" id="IPR015943">
    <property type="entry name" value="WD40/YVTN_repeat-like_dom_sf"/>
</dbReference>
<dbReference type="Pfam" id="PF21031">
    <property type="entry name" value="WDR54"/>
    <property type="match status" value="1"/>
</dbReference>
<sequence length="130" mass="13979">MTLRRLLAHLEPADIYPNVSDELPLLSCLFITVSSALSKVASSDESGMIIVWSNPVISAESRFVINEPGSFPCQCLCHWRGILVAGFSSGTIRLYNTETGRKTAEIAAHGRSVTALDTAQDSGLVSTEPL</sequence>